<name>G7Y517_CLOSI</name>
<feature type="region of interest" description="Disordered" evidence="1">
    <location>
        <begin position="118"/>
        <end position="138"/>
    </location>
</feature>
<reference key="2">
    <citation type="submission" date="2011-10" db="EMBL/GenBank/DDBJ databases">
        <title>The genome and transcriptome sequence of Clonorchis sinensis provide insights into the carcinogenic liver fluke.</title>
        <authorList>
            <person name="Wang X."/>
            <person name="Huang Y."/>
            <person name="Chen W."/>
            <person name="Liu H."/>
            <person name="Guo L."/>
            <person name="Chen Y."/>
            <person name="Luo F."/>
            <person name="Zhou W."/>
            <person name="Sun J."/>
            <person name="Mao Q."/>
            <person name="Liang P."/>
            <person name="Zhou C."/>
            <person name="Tian Y."/>
            <person name="Men J."/>
            <person name="Lv X."/>
            <person name="Huang L."/>
            <person name="Zhou J."/>
            <person name="Hu Y."/>
            <person name="Li R."/>
            <person name="Zhang F."/>
            <person name="Lei H."/>
            <person name="Li X."/>
            <person name="Hu X."/>
            <person name="Liang C."/>
            <person name="Xu J."/>
            <person name="Wu Z."/>
            <person name="Yu X."/>
        </authorList>
    </citation>
    <scope>NUCLEOTIDE SEQUENCE</scope>
    <source>
        <strain>Henan</strain>
    </source>
</reference>
<evidence type="ECO:0000313" key="2">
    <source>
        <dbReference type="EMBL" id="GAA48053.1"/>
    </source>
</evidence>
<feature type="compositionally biased region" description="Polar residues" evidence="1">
    <location>
        <begin position="475"/>
        <end position="495"/>
    </location>
</feature>
<proteinExistence type="predicted"/>
<keyword evidence="3" id="KW-1185">Reference proteome</keyword>
<protein>
    <submittedName>
        <fullName evidence="2">Uncharacterized protein</fullName>
    </submittedName>
</protein>
<accession>G7Y517</accession>
<dbReference type="AlphaFoldDB" id="G7Y517"/>
<gene>
    <name evidence="2" type="ORF">CLF_101122</name>
</gene>
<feature type="region of interest" description="Disordered" evidence="1">
    <location>
        <begin position="473"/>
        <end position="495"/>
    </location>
</feature>
<dbReference type="EMBL" id="DF142866">
    <property type="protein sequence ID" value="GAA48053.1"/>
    <property type="molecule type" value="Genomic_DNA"/>
</dbReference>
<sequence>MANPNVDVLNLTAHVSQRYVGFEMPPETRPAHQNPDFRHVERIVVTEFNEMKADWRKQKHGIAVVQADARFPSNLSNKNRRFSNEEIKAKTMSATRKTVAQPGLWLRMSYSADITRRMRERSASNRDGHDIGDVSESTSSLENLTKQLLSFISAENRDTSATSDSSLSGLLTKYRLGRASHLSTEKPRSEEDRQFAAREASLLASEAALESARQRALERRNLKLVKLRARMQARHEQVEARKRELEVAQRMRMFDILERHNNGAIKLDDLVAYGLRKSLARLDEMSPFVWNHSNTNQSRNAGIRRPVIPFGSTTPRLVCLTTREMLSARFANVNNANVAIFPQKRRPPTNTSVSSRNVVPLKERLKRPLERKVMPTSTLRNGDVTISYKNIGRASRTTRSLMEGSRSECHSDKGRICRKLSIPATKGHSVPRQMLVSRTRLEQADPSTNSKTKAKCNKELIRETTLAKPRVCSTIRPTGSSTRMTQSTIHPSSLRDSVRKDMISTTKKTLSATLRMMHPKDMPQKLTTLSCGDTGEALRNKMRVQCEKTRKHISEPVETTHEVLEGLAGMLVEEAWQSAVNAIGKETIQSLKRIREDTSYLPVMIRDNPSVQAEGKKAALVPSTVTLHTEIAGGSALENLTKDMENQQQSMKLSDPPNKTVEPDVEVITMFSKQEIAEREERKRRLELVMLRLKNVRKATDCMRATAKCSESLQGLLPLNKKSEITSQSQQVSPTYSTFGSVDDHNILVRPNSSASISFDQPVPPCGSLGNLSSTELTAVAGPNEQIVIQTNVSLPPATVPSSSSNRTTVVANLLASGRLAATSRAATVLLNMASRRSPVDKRRDVLSSTTAEVKGVGTYYPYLMDTGENDPDGTQGCEVVFIRYMHTKHYNPAIRYRN</sequence>
<evidence type="ECO:0000313" key="3">
    <source>
        <dbReference type="Proteomes" id="UP000008909"/>
    </source>
</evidence>
<feature type="compositionally biased region" description="Basic and acidic residues" evidence="1">
    <location>
        <begin position="118"/>
        <end position="132"/>
    </location>
</feature>
<evidence type="ECO:0000256" key="1">
    <source>
        <dbReference type="SAM" id="MobiDB-lite"/>
    </source>
</evidence>
<dbReference type="Proteomes" id="UP000008909">
    <property type="component" value="Unassembled WGS sequence"/>
</dbReference>
<reference evidence="2" key="1">
    <citation type="journal article" date="2011" name="Genome Biol.">
        <title>The draft genome of the carcinogenic human liver fluke Clonorchis sinensis.</title>
        <authorList>
            <person name="Wang X."/>
            <person name="Chen W."/>
            <person name="Huang Y."/>
            <person name="Sun J."/>
            <person name="Men J."/>
            <person name="Liu H."/>
            <person name="Luo F."/>
            <person name="Guo L."/>
            <person name="Lv X."/>
            <person name="Deng C."/>
            <person name="Zhou C."/>
            <person name="Fan Y."/>
            <person name="Li X."/>
            <person name="Huang L."/>
            <person name="Hu Y."/>
            <person name="Liang C."/>
            <person name="Hu X."/>
            <person name="Xu J."/>
            <person name="Yu X."/>
        </authorList>
    </citation>
    <scope>NUCLEOTIDE SEQUENCE [LARGE SCALE GENOMIC DNA]</scope>
    <source>
        <strain evidence="2">Henan</strain>
    </source>
</reference>
<organism evidence="2 3">
    <name type="scientific">Clonorchis sinensis</name>
    <name type="common">Chinese liver fluke</name>
    <dbReference type="NCBI Taxonomy" id="79923"/>
    <lineage>
        <taxon>Eukaryota</taxon>
        <taxon>Metazoa</taxon>
        <taxon>Spiralia</taxon>
        <taxon>Lophotrochozoa</taxon>
        <taxon>Platyhelminthes</taxon>
        <taxon>Trematoda</taxon>
        <taxon>Digenea</taxon>
        <taxon>Opisthorchiida</taxon>
        <taxon>Opisthorchiata</taxon>
        <taxon>Opisthorchiidae</taxon>
        <taxon>Clonorchis</taxon>
    </lineage>
</organism>